<evidence type="ECO:0008006" key="3">
    <source>
        <dbReference type="Google" id="ProtNLM"/>
    </source>
</evidence>
<evidence type="ECO:0000313" key="2">
    <source>
        <dbReference type="Proteomes" id="UP001385951"/>
    </source>
</evidence>
<dbReference type="EMBL" id="JASBNA010000022">
    <property type="protein sequence ID" value="KAK7685023.1"/>
    <property type="molecule type" value="Genomic_DNA"/>
</dbReference>
<protein>
    <recommendedName>
        <fullName evidence="3">F-box domain-containing protein</fullName>
    </recommendedName>
</protein>
<comment type="caution">
    <text evidence="1">The sequence shown here is derived from an EMBL/GenBank/DDBJ whole genome shotgun (WGS) entry which is preliminary data.</text>
</comment>
<dbReference type="InterPro" id="IPR032675">
    <property type="entry name" value="LRR_dom_sf"/>
</dbReference>
<accession>A0AAW0G4Y5</accession>
<keyword evidence="2" id="KW-1185">Reference proteome</keyword>
<sequence length="594" mass="67654">MEMDSAISLVGHLRRSERLKRKRVGVEAVTTPPRDAIPRPVKRNQTGRSKAFVQGNAGRPTRQTRSQVKTVDYSHGYDLSHPQRLKRPADTLRGDHRYNLVEDVEERPAKQARITTHTGTKGAKSDIRGDRKVLPSRRSRVKGRIATTNVPKEVITIHSLPPELLGLIMEELWNRTTDEGSWNSTLCTCTLVCSRWWDAARPFIFRHVIIRNPEHIHQLARQIHYEPKIALWIRKLRFEGKSVPKSEILFPTPSSRVKEDLDTWIYSFFTIIGTYFPNVKSLDIFGFQHLSQRREDLEAFSRWIPHLASLNSVESLHLARIEMPPNALTAIVRAFPNLHHVTLTCVNLAVPNVAELAEISLMSDLEHIGDTLEVPDSGGLNQGGAVKYPVLHDVPWLYSFSVDNDLSDYNQFKFSLVRDWLVPSHLGTSLQNLHIGGAMSWRLVSRFIADLGASQVLRSLRVFIEITEDVRSSIGLDISKLTNLRSITLDFPQVYLDVGMTDYVCQLFAQLNVARLEHATLRLVWTRGLEYISHFDTFLCGERFRELKQLNVSIADYSDEEKVEDPAGEAKTLFPNMHTRGILRVVEATTTQMP</sequence>
<organism evidence="1 2">
    <name type="scientific">Cerrena zonata</name>
    <dbReference type="NCBI Taxonomy" id="2478898"/>
    <lineage>
        <taxon>Eukaryota</taxon>
        <taxon>Fungi</taxon>
        <taxon>Dikarya</taxon>
        <taxon>Basidiomycota</taxon>
        <taxon>Agaricomycotina</taxon>
        <taxon>Agaricomycetes</taxon>
        <taxon>Polyporales</taxon>
        <taxon>Cerrenaceae</taxon>
        <taxon>Cerrena</taxon>
    </lineage>
</organism>
<dbReference type="Proteomes" id="UP001385951">
    <property type="component" value="Unassembled WGS sequence"/>
</dbReference>
<evidence type="ECO:0000313" key="1">
    <source>
        <dbReference type="EMBL" id="KAK7685023.1"/>
    </source>
</evidence>
<gene>
    <name evidence="1" type="ORF">QCA50_011858</name>
</gene>
<dbReference type="AlphaFoldDB" id="A0AAW0G4Y5"/>
<name>A0AAW0G4Y5_9APHY</name>
<reference evidence="1 2" key="1">
    <citation type="submission" date="2022-09" db="EMBL/GenBank/DDBJ databases">
        <authorList>
            <person name="Palmer J.M."/>
        </authorList>
    </citation>
    <scope>NUCLEOTIDE SEQUENCE [LARGE SCALE GENOMIC DNA]</scope>
    <source>
        <strain evidence="1 2">DSM 7382</strain>
    </source>
</reference>
<dbReference type="SUPFAM" id="SSF52047">
    <property type="entry name" value="RNI-like"/>
    <property type="match status" value="1"/>
</dbReference>
<dbReference type="Gene3D" id="3.80.10.10">
    <property type="entry name" value="Ribonuclease Inhibitor"/>
    <property type="match status" value="1"/>
</dbReference>
<proteinExistence type="predicted"/>